<feature type="compositionally biased region" description="Low complexity" evidence="7">
    <location>
        <begin position="1292"/>
        <end position="1304"/>
    </location>
</feature>
<feature type="compositionally biased region" description="Low complexity" evidence="7">
    <location>
        <begin position="503"/>
        <end position="523"/>
    </location>
</feature>
<feature type="compositionally biased region" description="Low complexity" evidence="7">
    <location>
        <begin position="633"/>
        <end position="643"/>
    </location>
</feature>
<dbReference type="PANTHER" id="PTHR47025">
    <property type="entry name" value="AUTOIMMUNE REGULATOR"/>
    <property type="match status" value="1"/>
</dbReference>
<feature type="compositionally biased region" description="Low complexity" evidence="7">
    <location>
        <begin position="995"/>
        <end position="1007"/>
    </location>
</feature>
<feature type="region of interest" description="Disordered" evidence="7">
    <location>
        <begin position="1317"/>
        <end position="1383"/>
    </location>
</feature>
<feature type="region of interest" description="Disordered" evidence="7">
    <location>
        <begin position="355"/>
        <end position="466"/>
    </location>
</feature>
<evidence type="ECO:0000256" key="4">
    <source>
        <dbReference type="ARBA" id="ARBA00022833"/>
    </source>
</evidence>
<feature type="compositionally biased region" description="Gly residues" evidence="7">
    <location>
        <begin position="1374"/>
        <end position="1383"/>
    </location>
</feature>
<dbReference type="InterPro" id="IPR001965">
    <property type="entry name" value="Znf_PHD"/>
</dbReference>
<feature type="compositionally biased region" description="Acidic residues" evidence="7">
    <location>
        <begin position="1317"/>
        <end position="1349"/>
    </location>
</feature>
<keyword evidence="10" id="KW-1185">Reference proteome</keyword>
<reference evidence="9 10" key="1">
    <citation type="journal article" date="2023" name="IScience">
        <title>Expanded male sex-determining region conserved during the evolution of homothallism in the green alga Volvox.</title>
        <authorList>
            <person name="Yamamoto K."/>
            <person name="Matsuzaki R."/>
            <person name="Mahakham W."/>
            <person name="Heman W."/>
            <person name="Sekimoto H."/>
            <person name="Kawachi M."/>
            <person name="Minakuchi Y."/>
            <person name="Toyoda A."/>
            <person name="Nozaki H."/>
        </authorList>
    </citation>
    <scope>NUCLEOTIDE SEQUENCE [LARGE SCALE GENOMIC DNA]</scope>
    <source>
        <strain evidence="9 10">NIES-4468</strain>
    </source>
</reference>
<feature type="compositionally biased region" description="Low complexity" evidence="7">
    <location>
        <begin position="656"/>
        <end position="688"/>
    </location>
</feature>
<feature type="compositionally biased region" description="Basic and acidic residues" evidence="7">
    <location>
        <begin position="478"/>
        <end position="495"/>
    </location>
</feature>
<feature type="region of interest" description="Disordered" evidence="7">
    <location>
        <begin position="1509"/>
        <end position="1539"/>
    </location>
</feature>
<evidence type="ECO:0000256" key="5">
    <source>
        <dbReference type="ARBA" id="ARBA00023242"/>
    </source>
</evidence>
<feature type="compositionally biased region" description="Low complexity" evidence="7">
    <location>
        <begin position="363"/>
        <end position="374"/>
    </location>
</feature>
<dbReference type="CDD" id="cd15489">
    <property type="entry name" value="PHD_SF"/>
    <property type="match status" value="1"/>
</dbReference>
<feature type="region of interest" description="Disordered" evidence="7">
    <location>
        <begin position="195"/>
        <end position="226"/>
    </location>
</feature>
<dbReference type="Gene3D" id="3.30.40.10">
    <property type="entry name" value="Zinc/RING finger domain, C3HC4 (zinc finger)"/>
    <property type="match status" value="2"/>
</dbReference>
<feature type="compositionally biased region" description="Low complexity" evidence="7">
    <location>
        <begin position="1261"/>
        <end position="1272"/>
    </location>
</feature>
<dbReference type="SMART" id="SM00249">
    <property type="entry name" value="PHD"/>
    <property type="match status" value="2"/>
</dbReference>
<dbReference type="InterPro" id="IPR013083">
    <property type="entry name" value="Znf_RING/FYVE/PHD"/>
</dbReference>
<dbReference type="InterPro" id="IPR056511">
    <property type="entry name" value="IDM1_C"/>
</dbReference>
<feature type="region of interest" description="Disordered" evidence="7">
    <location>
        <begin position="478"/>
        <end position="523"/>
    </location>
</feature>
<dbReference type="SUPFAM" id="SSF55729">
    <property type="entry name" value="Acyl-CoA N-acyltransferases (Nat)"/>
    <property type="match status" value="1"/>
</dbReference>
<feature type="compositionally biased region" description="Basic and acidic residues" evidence="7">
    <location>
        <begin position="1"/>
        <end position="17"/>
    </location>
</feature>
<feature type="compositionally biased region" description="Polar residues" evidence="7">
    <location>
        <begin position="129"/>
        <end position="139"/>
    </location>
</feature>
<dbReference type="SUPFAM" id="SSF57903">
    <property type="entry name" value="FYVE/PHD zinc finger"/>
    <property type="match status" value="2"/>
</dbReference>
<feature type="compositionally biased region" description="Low complexity" evidence="7">
    <location>
        <begin position="1509"/>
        <end position="1519"/>
    </location>
</feature>
<dbReference type="PANTHER" id="PTHR47025:SF2">
    <property type="entry name" value="AUTOIMMUNE REGULATOR"/>
    <property type="match status" value="1"/>
</dbReference>
<dbReference type="Pfam" id="PF16135">
    <property type="entry name" value="TDBD"/>
    <property type="match status" value="2"/>
</dbReference>
<feature type="domain" description="PHD-type" evidence="8">
    <location>
        <begin position="1627"/>
        <end position="1687"/>
    </location>
</feature>
<evidence type="ECO:0000313" key="10">
    <source>
        <dbReference type="Proteomes" id="UP001165090"/>
    </source>
</evidence>
<keyword evidence="4" id="KW-0862">Zinc</keyword>
<gene>
    <name evidence="9" type="ORF">VaNZ11_003959</name>
</gene>
<feature type="compositionally biased region" description="Polar residues" evidence="7">
    <location>
        <begin position="436"/>
        <end position="451"/>
    </location>
</feature>
<feature type="region of interest" description="Disordered" evidence="7">
    <location>
        <begin position="722"/>
        <end position="761"/>
    </location>
</feature>
<keyword evidence="2" id="KW-0479">Metal-binding</keyword>
<feature type="compositionally biased region" description="Basic and acidic residues" evidence="7">
    <location>
        <begin position="1030"/>
        <end position="1052"/>
    </location>
</feature>
<keyword evidence="3 6" id="KW-0863">Zinc-finger</keyword>
<dbReference type="Pfam" id="PF23209">
    <property type="entry name" value="IDM1_C"/>
    <property type="match status" value="1"/>
</dbReference>
<feature type="region of interest" description="Disordered" evidence="7">
    <location>
        <begin position="575"/>
        <end position="696"/>
    </location>
</feature>
<feature type="compositionally biased region" description="Low complexity" evidence="7">
    <location>
        <begin position="932"/>
        <end position="941"/>
    </location>
</feature>
<dbReference type="EMBL" id="BSDZ01000010">
    <property type="protein sequence ID" value="GLI61577.1"/>
    <property type="molecule type" value="Genomic_DNA"/>
</dbReference>
<accession>A0ABQ5RVB9</accession>
<proteinExistence type="predicted"/>
<feature type="region of interest" description="Disordered" evidence="7">
    <location>
        <begin position="305"/>
        <end position="335"/>
    </location>
</feature>
<feature type="region of interest" description="Disordered" evidence="7">
    <location>
        <begin position="1261"/>
        <end position="1305"/>
    </location>
</feature>
<feature type="compositionally biased region" description="Low complexity" evidence="7">
    <location>
        <begin position="728"/>
        <end position="738"/>
    </location>
</feature>
<feature type="compositionally biased region" description="Low complexity" evidence="7">
    <location>
        <begin position="949"/>
        <end position="971"/>
    </location>
</feature>
<feature type="region of interest" description="Disordered" evidence="7">
    <location>
        <begin position="926"/>
        <end position="1070"/>
    </location>
</feature>
<organism evidence="9 10">
    <name type="scientific">Volvox africanus</name>
    <dbReference type="NCBI Taxonomy" id="51714"/>
    <lineage>
        <taxon>Eukaryota</taxon>
        <taxon>Viridiplantae</taxon>
        <taxon>Chlorophyta</taxon>
        <taxon>core chlorophytes</taxon>
        <taxon>Chlorophyceae</taxon>
        <taxon>CS clade</taxon>
        <taxon>Chlamydomonadales</taxon>
        <taxon>Volvocaceae</taxon>
        <taxon>Volvox</taxon>
    </lineage>
</organism>
<evidence type="ECO:0000259" key="8">
    <source>
        <dbReference type="PROSITE" id="PS50016"/>
    </source>
</evidence>
<name>A0ABQ5RVB9_9CHLO</name>
<evidence type="ECO:0000256" key="7">
    <source>
        <dbReference type="SAM" id="MobiDB-lite"/>
    </source>
</evidence>
<dbReference type="InterPro" id="IPR016181">
    <property type="entry name" value="Acyl_CoA_acyltransferase"/>
</dbReference>
<evidence type="ECO:0000256" key="2">
    <source>
        <dbReference type="ARBA" id="ARBA00022723"/>
    </source>
</evidence>
<feature type="domain" description="PHD-type" evidence="8">
    <location>
        <begin position="1079"/>
        <end position="1142"/>
    </location>
</feature>
<feature type="non-terminal residue" evidence="9">
    <location>
        <position position="1935"/>
    </location>
</feature>
<evidence type="ECO:0000256" key="3">
    <source>
        <dbReference type="ARBA" id="ARBA00022771"/>
    </source>
</evidence>
<dbReference type="InterPro" id="IPR019787">
    <property type="entry name" value="Znf_PHD-finger"/>
</dbReference>
<feature type="compositionally biased region" description="Polar residues" evidence="7">
    <location>
        <begin position="1057"/>
        <end position="1070"/>
    </location>
</feature>
<evidence type="ECO:0000256" key="6">
    <source>
        <dbReference type="PROSITE-ProRule" id="PRU00146"/>
    </source>
</evidence>
<protein>
    <recommendedName>
        <fullName evidence="8">PHD-type domain-containing protein</fullName>
    </recommendedName>
</protein>
<dbReference type="PROSITE" id="PS50016">
    <property type="entry name" value="ZF_PHD_2"/>
    <property type="match status" value="2"/>
</dbReference>
<feature type="compositionally biased region" description="Acidic residues" evidence="7">
    <location>
        <begin position="1014"/>
        <end position="1029"/>
    </location>
</feature>
<feature type="region of interest" description="Disordered" evidence="7">
    <location>
        <begin position="1161"/>
        <end position="1189"/>
    </location>
</feature>
<comment type="subcellular location">
    <subcellularLocation>
        <location evidence="1">Nucleus</location>
    </subcellularLocation>
</comment>
<comment type="caution">
    <text evidence="9">The sequence shown here is derived from an EMBL/GenBank/DDBJ whole genome shotgun (WGS) entry which is preliminary data.</text>
</comment>
<dbReference type="InterPro" id="IPR011011">
    <property type="entry name" value="Znf_FYVE_PHD"/>
</dbReference>
<evidence type="ECO:0000313" key="9">
    <source>
        <dbReference type="EMBL" id="GLI61577.1"/>
    </source>
</evidence>
<sequence>MGPGENERLSDDGRADSLRLPLTRASKARRVEEHHISHQRPGPNHAAGVSQQQFQQRKPECESNGLQLLAAYDSTSEEQAAEEVREPAGQEQQSLNQTQATVVAKSRMECQRAGEEGLEVPPDGGLVPGQQQCLPSSSCPAPARREGSIPRVVGSAVEKLDDGDALLDGHGQQEVHATGDLLDELGNSQSLAVSEENFTKQRHPGKQLSEKQQQQHPLEKGTGCEGLFGKKLSDHKAVPGDVDFSATGFAQVHISEQTAEGSGAARREHVTAALEAVATSTFDGGQHSAQIAEPPAQQELLTKGCSCLPKQPDPVPHQDQDLTGERQPATGEGQCTLEVVPSRVRQEQLPAGQPMQLGDEQSAHAQEASAATEQPDSGKQQFGPASPPMPGLGSGADLSDDQGKGKGQSDVYGNLGGPGKAMGCPGAIEEEDAPASAQQQNRAAATETPQQEMLREEHQQEAANLVQAPELLVKLESEDIAPAKEKQFSGAEPRRRGQRHTRASAAAAAEQAAAGEAASAVGDKAKCKAAAAAAGPALAGRPQRAAAANAKFAISMMGPNRDQVMAMVMYDLWPTDEPPQLSPPGSSGRRGSGSVGVAVDAPGSGGSGGERPTKRTKQDGGTVASAPEPSPGAPSSTTATPSEVVNGGAKRGCKTGAAASAGARAAEVAAVVGKKRSASGAAKVSAKSPKLDVAATPSAKVNAFKPEPAAAGYGGIKSGAEIDGHDNATATAPTTATASDAPKKPHGKPKQARDAGGGATVRAATRVVRGGARHEVAERGELVEAHGWQDGPIKLDEAQVDFVRELCRSIHRECEPPPVNAKALLRCRSMLGKKVEYRKRDGSGKHLPVHHANVMERGKVACLCSICNGQQCFSLTEFEVHCGGANKKPAEHTFVTELRLNLRDLGTMACRCLGTIYGTYGAGPGGGGGGAVRSPPGSPGRATGQHLKPPAAVGPPVAAPAAVTAATGTATCGSPHSPPAVRNSAATTRKDAIRARAAAPARVVTATEGSGPGAEDDDVTTETEATETETETKTTSHGGRHDDGELGERECDGQVADSAQRQAASEQGPLSTECIRVSGGSCTACRRALPPSYKELASKTPSPQILHCSSCGGYCHATCVNAFALPASSDEPSWQCPTCQQAAAGRRIKRPNKVLMDREIMGAPGRGRGRGRGRGVGRPPASLGIIGRGRGRGGGATTAAFNRAQLTEVYFRKARVAGFKCDITGPTASDGGVTTSGGVVAATGAGGDIEIEDSTGVAGAADAPAAGCSHGAQASHGRRSAAVVTKQEPDTAAPRAIAIASRPPVGHRSCRWEADYYEEEDGEEGDEPAEEEEDDDEDDDKDSDDEDYSGNERRRKRTRGAPTKLAFAMPPSARGGGSAAGAGGGGRIQMSLPISMRASAARTSQRRPIRSRTLFDGKPGGLQDGERVHYTIQGQRLLSGTVVIAERSNDSGILCDCCSKVISASAFESHAGHKHRRNPYESILTNNGTTLKRIAERIMPALPTSLAAAEPTASTAAPTGNASPAVPGGPKPTAPSSKATQMLRTHYKAEGGHKSTAMASTQQQFARISSAVAAAAAAAGLPHVEGVSSGLEGSLGRGDGGMCGSDSVTHAGRDEEHASETLAADLASSCVLCHQPEFDREGFSDQTVLICDQCEKEYHIGCLREHKMVDMQAVPEGEWFCSDECMKIRQLLTDALEQGENIMPGNPAYRWQFIRGRDGTKATARALKTVLEILQESFDPIIDNGSGEDLLPRMVHAESAGDYDFQGMYAILLRYRGADKEARGRPVLAALVRVLGSSMAEIPLVATRYDCRRQGHLRALVEGLRHRLIALGVRAMVLPATADALPAWRQLSFMDLDEGSVRVARGEQRMIIFPHTSVVVRQLIRVPDHESQQLPSAHQAADPAFVAAFIAALEEARHASNLEVAESEERTYRAM</sequence>
<evidence type="ECO:0000256" key="1">
    <source>
        <dbReference type="ARBA" id="ARBA00004123"/>
    </source>
</evidence>
<dbReference type="InterPro" id="IPR032308">
    <property type="entry name" value="TDBD"/>
</dbReference>
<feature type="region of interest" description="Disordered" evidence="7">
    <location>
        <begin position="113"/>
        <end position="149"/>
    </location>
</feature>
<dbReference type="Proteomes" id="UP001165090">
    <property type="component" value="Unassembled WGS sequence"/>
</dbReference>
<feature type="region of interest" description="Disordered" evidence="7">
    <location>
        <begin position="1"/>
        <end position="98"/>
    </location>
</feature>
<keyword evidence="5" id="KW-0539">Nucleus</keyword>